<dbReference type="GO" id="GO:0006269">
    <property type="term" value="P:DNA replication, synthesis of primer"/>
    <property type="evidence" value="ECO:0007669"/>
    <property type="project" value="UniProtKB-KW"/>
</dbReference>
<evidence type="ECO:0000256" key="1">
    <source>
        <dbReference type="ARBA" id="ARBA00001936"/>
    </source>
</evidence>
<dbReference type="AlphaFoldDB" id="A0AAD9IY81"/>
<dbReference type="EC" id="2.7.7.-" evidence="12"/>
<dbReference type="PANTHER" id="PTHR10536">
    <property type="entry name" value="DNA PRIMASE SMALL SUBUNIT"/>
    <property type="match status" value="1"/>
</dbReference>
<evidence type="ECO:0000256" key="4">
    <source>
        <dbReference type="ARBA" id="ARBA00022478"/>
    </source>
</evidence>
<dbReference type="Pfam" id="PF01896">
    <property type="entry name" value="DNA_primase_S"/>
    <property type="match status" value="1"/>
</dbReference>
<organism evidence="13 14">
    <name type="scientific">Paralvinella palmiformis</name>
    <dbReference type="NCBI Taxonomy" id="53620"/>
    <lineage>
        <taxon>Eukaryota</taxon>
        <taxon>Metazoa</taxon>
        <taxon>Spiralia</taxon>
        <taxon>Lophotrochozoa</taxon>
        <taxon>Annelida</taxon>
        <taxon>Polychaeta</taxon>
        <taxon>Sedentaria</taxon>
        <taxon>Canalipalpata</taxon>
        <taxon>Terebellida</taxon>
        <taxon>Terebelliformia</taxon>
        <taxon>Alvinellidae</taxon>
        <taxon>Paralvinella</taxon>
    </lineage>
</organism>
<keyword evidence="11" id="KW-0804">Transcription</keyword>
<dbReference type="GO" id="GO:0046872">
    <property type="term" value="F:metal ion binding"/>
    <property type="evidence" value="ECO:0007669"/>
    <property type="project" value="UniProtKB-KW"/>
</dbReference>
<evidence type="ECO:0000256" key="9">
    <source>
        <dbReference type="ARBA" id="ARBA00022723"/>
    </source>
</evidence>
<evidence type="ECO:0000256" key="3">
    <source>
        <dbReference type="ARBA" id="ARBA00009762"/>
    </source>
</evidence>
<keyword evidence="14" id="KW-1185">Reference proteome</keyword>
<keyword evidence="4 12" id="KW-0240">DNA-directed RNA polymerase</keyword>
<comment type="caution">
    <text evidence="13">The sequence shown here is derived from an EMBL/GenBank/DDBJ whole genome shotgun (WGS) entry which is preliminary data.</text>
</comment>
<name>A0AAD9IY81_9ANNE</name>
<comment type="cofactor">
    <cofactor evidence="1">
        <name>Mn(2+)</name>
        <dbReference type="ChEBI" id="CHEBI:29035"/>
    </cofactor>
</comment>
<dbReference type="InterPro" id="IPR002755">
    <property type="entry name" value="DNA_primase_S"/>
</dbReference>
<dbReference type="InterPro" id="IPR014052">
    <property type="entry name" value="DNA_primase_ssu_euk/arc"/>
</dbReference>
<reference evidence="13" key="1">
    <citation type="journal article" date="2023" name="Mol. Biol. Evol.">
        <title>Third-Generation Sequencing Reveals the Adaptive Role of the Epigenome in Three Deep-Sea Polychaetes.</title>
        <authorList>
            <person name="Perez M."/>
            <person name="Aroh O."/>
            <person name="Sun Y."/>
            <person name="Lan Y."/>
            <person name="Juniper S.K."/>
            <person name="Young C.R."/>
            <person name="Angers B."/>
            <person name="Qian P.Y."/>
        </authorList>
    </citation>
    <scope>NUCLEOTIDE SEQUENCE</scope>
    <source>
        <strain evidence="13">P08H-3</strain>
    </source>
</reference>
<dbReference type="GO" id="GO:0003899">
    <property type="term" value="F:DNA-directed RNA polymerase activity"/>
    <property type="evidence" value="ECO:0007669"/>
    <property type="project" value="InterPro"/>
</dbReference>
<evidence type="ECO:0000313" key="13">
    <source>
        <dbReference type="EMBL" id="KAK2142485.1"/>
    </source>
</evidence>
<dbReference type="EMBL" id="JAODUP010000950">
    <property type="protein sequence ID" value="KAK2142485.1"/>
    <property type="molecule type" value="Genomic_DNA"/>
</dbReference>
<comment type="cofactor">
    <cofactor evidence="2">
        <name>Mg(2+)</name>
        <dbReference type="ChEBI" id="CHEBI:18420"/>
    </cofactor>
</comment>
<evidence type="ECO:0000256" key="2">
    <source>
        <dbReference type="ARBA" id="ARBA00001946"/>
    </source>
</evidence>
<evidence type="ECO:0000256" key="7">
    <source>
        <dbReference type="ARBA" id="ARBA00022695"/>
    </source>
</evidence>
<accession>A0AAD9IY81</accession>
<keyword evidence="6 12" id="KW-0808">Transferase</keyword>
<evidence type="ECO:0000256" key="10">
    <source>
        <dbReference type="ARBA" id="ARBA00022833"/>
    </source>
</evidence>
<gene>
    <name evidence="13" type="ORF">LSH36_950g00057</name>
</gene>
<dbReference type="SUPFAM" id="SSF56747">
    <property type="entry name" value="Prim-pol domain"/>
    <property type="match status" value="1"/>
</dbReference>
<dbReference type="GO" id="GO:0005658">
    <property type="term" value="C:alpha DNA polymerase:primase complex"/>
    <property type="evidence" value="ECO:0007669"/>
    <property type="project" value="UniProtKB-ARBA"/>
</dbReference>
<evidence type="ECO:0000256" key="11">
    <source>
        <dbReference type="ARBA" id="ARBA00023163"/>
    </source>
</evidence>
<protein>
    <recommendedName>
        <fullName evidence="12">DNA primase</fullName>
        <ecNumber evidence="12">2.7.7.-</ecNumber>
    </recommendedName>
</protein>
<sequence>MATTRDYDSSSLPDLLPLYYKRLFPYGPYYKWLNYGGVPKTYFTHREFSFTLKDDIYIRYQSFTDQQELEKEIQKKCPYKIDIGAIFSHKPKDHKTVKAAAFQAQEKELVFDIDMTDYDDVRNCCSDANICKKCWPLMIFAVKILDRALREDFGFDHLLWIYSGRRGIHCWVCDEEARKLSQNARTAVAEYLSIVKGGDSQVRKVILNEGNYHPSISKAIEIIRSSFKNYAVKLQDFLGDDVKLNKVLQLIPDEGFRKDVADALEKMDDVRQNSSARWTAIVALTEAVKTKGEYRKCHSVVEEIMLQYCYPRLDVNVSTGVNHLLKSPFCVHPKTGRVCVTIDPDDIESFDPFAVPTISQLCDELNQSEVGNEDSGKKRTKDYRQTSLKGPVLVFDGFLKKLEATWKGRLIQQSDLKREF</sequence>
<keyword evidence="5 12" id="KW-0639">Primosome</keyword>
<dbReference type="Proteomes" id="UP001208570">
    <property type="component" value="Unassembled WGS sequence"/>
</dbReference>
<dbReference type="Gene3D" id="3.90.920.10">
    <property type="entry name" value="DNA primase, PRIM domain"/>
    <property type="match status" value="1"/>
</dbReference>
<dbReference type="FunFam" id="3.90.920.10:FF:000001">
    <property type="entry name" value="DNA primase"/>
    <property type="match status" value="1"/>
</dbReference>
<dbReference type="GO" id="GO:0006270">
    <property type="term" value="P:DNA replication initiation"/>
    <property type="evidence" value="ECO:0007669"/>
    <property type="project" value="UniProtKB-ARBA"/>
</dbReference>
<proteinExistence type="inferred from homology"/>
<evidence type="ECO:0000256" key="5">
    <source>
        <dbReference type="ARBA" id="ARBA00022515"/>
    </source>
</evidence>
<dbReference type="NCBIfam" id="TIGR00335">
    <property type="entry name" value="primase_sml"/>
    <property type="match status" value="1"/>
</dbReference>
<comment type="similarity">
    <text evidence="3 12">Belongs to the eukaryotic-type primase small subunit family.</text>
</comment>
<keyword evidence="7" id="KW-0548">Nucleotidyltransferase</keyword>
<keyword evidence="9" id="KW-0479">Metal-binding</keyword>
<evidence type="ECO:0000313" key="14">
    <source>
        <dbReference type="Proteomes" id="UP001208570"/>
    </source>
</evidence>
<evidence type="ECO:0000256" key="8">
    <source>
        <dbReference type="ARBA" id="ARBA00022705"/>
    </source>
</evidence>
<keyword evidence="10" id="KW-0862">Zinc</keyword>
<keyword evidence="8 12" id="KW-0235">DNA replication</keyword>
<evidence type="ECO:0000256" key="12">
    <source>
        <dbReference type="RuleBase" id="RU003514"/>
    </source>
</evidence>
<dbReference type="CDD" id="cd04860">
    <property type="entry name" value="AE_Prim_S"/>
    <property type="match status" value="1"/>
</dbReference>
<evidence type="ECO:0000256" key="6">
    <source>
        <dbReference type="ARBA" id="ARBA00022679"/>
    </source>
</evidence>